<dbReference type="PANTHER" id="PTHR43841">
    <property type="entry name" value="3-HYDROXYACYL-THIOESTER DEHYDRATASE HTDX-RELATED"/>
    <property type="match status" value="1"/>
</dbReference>
<reference evidence="4" key="1">
    <citation type="journal article" date="2019" name="Int. J. Syst. Evol. Microbiol.">
        <title>The Global Catalogue of Microorganisms (GCM) 10K type strain sequencing project: providing services to taxonomists for standard genome sequencing and annotation.</title>
        <authorList>
            <consortium name="The Broad Institute Genomics Platform"/>
            <consortium name="The Broad Institute Genome Sequencing Center for Infectious Disease"/>
            <person name="Wu L."/>
            <person name="Ma J."/>
        </authorList>
    </citation>
    <scope>NUCLEOTIDE SEQUENCE [LARGE SCALE GENOMIC DNA]</scope>
    <source>
        <strain evidence="4">JCM 15614</strain>
    </source>
</reference>
<accession>A0ABP6PJZ9</accession>
<evidence type="ECO:0000256" key="1">
    <source>
        <dbReference type="ARBA" id="ARBA00005254"/>
    </source>
</evidence>
<comment type="similarity">
    <text evidence="1">Belongs to the enoyl-CoA hydratase/isomerase family.</text>
</comment>
<dbReference type="InterPro" id="IPR029069">
    <property type="entry name" value="HotDog_dom_sf"/>
</dbReference>
<evidence type="ECO:0000313" key="4">
    <source>
        <dbReference type="Proteomes" id="UP001499924"/>
    </source>
</evidence>
<keyword evidence="4" id="KW-1185">Reference proteome</keyword>
<evidence type="ECO:0000313" key="3">
    <source>
        <dbReference type="EMBL" id="GAA3176420.1"/>
    </source>
</evidence>
<dbReference type="EMBL" id="BAAAVV010000008">
    <property type="protein sequence ID" value="GAA3176420.1"/>
    <property type="molecule type" value="Genomic_DNA"/>
</dbReference>
<name>A0ABP6PJZ9_9ACTN</name>
<dbReference type="SUPFAM" id="SSF54637">
    <property type="entry name" value="Thioesterase/thiol ester dehydrase-isomerase"/>
    <property type="match status" value="2"/>
</dbReference>
<protein>
    <submittedName>
        <fullName evidence="3">MaoC/PaaZ C-terminal domain-containing protein</fullName>
    </submittedName>
</protein>
<comment type="caution">
    <text evidence="3">The sequence shown here is derived from an EMBL/GenBank/DDBJ whole genome shotgun (WGS) entry which is preliminary data.</text>
</comment>
<gene>
    <name evidence="3" type="ORF">GCM10010531_32580</name>
</gene>
<proteinExistence type="inferred from homology"/>
<sequence length="289" mass="30920">MAVPQFDTRVLDAAPNLGALYAKAALTARGRGGDLPDEHLARHGVSVDPAHLAAYTQVCRLPLSGVLPATYPHMLTFPLQMALMSDRSFPLALPGLVHVRNRIEMLRLIGADALLDLEVWAEHYAQHRSGAAVDLCATVSAGGQEVWRSRSTYLARGAKAPEGAPEADIEVAVGELERVAATWRIPDDAGRRYAKVSGDVNPIHLSGLTAKLFGFKRAIAHGMWVKARVLGALAGRLPDAMAVDVSFRKPLFLPSTVTLSTGQAGGGWDFAVRNATSDTEHVLGTIRPL</sequence>
<evidence type="ECO:0000259" key="2">
    <source>
        <dbReference type="Pfam" id="PF01575"/>
    </source>
</evidence>
<dbReference type="PANTHER" id="PTHR43841:SF1">
    <property type="entry name" value="3-HYDROXYACYL-THIOESTER DEHYDRATASE X"/>
    <property type="match status" value="1"/>
</dbReference>
<dbReference type="Pfam" id="PF01575">
    <property type="entry name" value="MaoC_dehydratas"/>
    <property type="match status" value="1"/>
</dbReference>
<dbReference type="Proteomes" id="UP001499924">
    <property type="component" value="Unassembled WGS sequence"/>
</dbReference>
<dbReference type="Gene3D" id="3.10.129.10">
    <property type="entry name" value="Hotdog Thioesterase"/>
    <property type="match status" value="1"/>
</dbReference>
<dbReference type="RefSeq" id="WP_344690044.1">
    <property type="nucleotide sequence ID" value="NZ_BAAAVV010000008.1"/>
</dbReference>
<organism evidence="3 4">
    <name type="scientific">Blastococcus jejuensis</name>
    <dbReference type="NCBI Taxonomy" id="351224"/>
    <lineage>
        <taxon>Bacteria</taxon>
        <taxon>Bacillati</taxon>
        <taxon>Actinomycetota</taxon>
        <taxon>Actinomycetes</taxon>
        <taxon>Geodermatophilales</taxon>
        <taxon>Geodermatophilaceae</taxon>
        <taxon>Blastococcus</taxon>
    </lineage>
</organism>
<dbReference type="InterPro" id="IPR002539">
    <property type="entry name" value="MaoC-like_dom"/>
</dbReference>
<feature type="domain" description="MaoC-like" evidence="2">
    <location>
        <begin position="188"/>
        <end position="264"/>
    </location>
</feature>